<dbReference type="AlphaFoldDB" id="A0A8S1QGH5"/>
<protein>
    <submittedName>
        <fullName evidence="1">Uncharacterized protein</fullName>
    </submittedName>
</protein>
<accession>A0A8S1QGH5</accession>
<evidence type="ECO:0000313" key="1">
    <source>
        <dbReference type="EMBL" id="CAD8113827.1"/>
    </source>
</evidence>
<gene>
    <name evidence="1" type="ORF">PSON_ATCC_30995.1.T1040110</name>
</gene>
<reference evidence="1" key="1">
    <citation type="submission" date="2021-01" db="EMBL/GenBank/DDBJ databases">
        <authorList>
            <consortium name="Genoscope - CEA"/>
            <person name="William W."/>
        </authorList>
    </citation>
    <scope>NUCLEOTIDE SEQUENCE</scope>
</reference>
<proteinExistence type="predicted"/>
<evidence type="ECO:0000313" key="2">
    <source>
        <dbReference type="Proteomes" id="UP000692954"/>
    </source>
</evidence>
<dbReference type="EMBL" id="CAJJDN010000104">
    <property type="protein sequence ID" value="CAD8113827.1"/>
    <property type="molecule type" value="Genomic_DNA"/>
</dbReference>
<name>A0A8S1QGH5_9CILI</name>
<sequence>MQEEDDERFFSNNYISAIEVFVHTYSKDIMEEYGRSTKKRKGNEYFVYKDLSDRNAVLTIYRSVSYNCNYLFYKEQPDNQPNIVNTVISWLQNHQKTILPKMEKEKLGEKSFLKHILTQKSMKSPDQNALEYMKQNVTLLHYVNEAAEKQAEGFVNNVLMMVQAIKSTPKQFYINYFAQAVALQMRQTKKPLNPTETSFKANKVIFINLSGKESLINLDHFQQYLDKSDEFIYFSFINIQEDRDIQTQFKDFQIYFNNMKSVNSNFNLFPYLSHQNKNQRFLLHGQLLKTFFSVFMHNRIEKFSHNSYIALSLSLSDDIDYDTFGIQFLIQKLIKLSHNKLIIHIDIEINEDRPDFLMKLTQLMNLCYSSFQEQNITIQQLIPKEKQELYRLIQNIKVQYQKLELYHLIEQFQYTFIQLQNQFQEICEIQNDPCREQVNQIQKVFYKKDTKRYLTICPLLENNHQITPYTQIIINYQDDIIILYQNGESKFLYFLQIENQHFKDQNKILKIQFKNISNILDFDKIQNQIVFYLNSQIYVLYGQQNYQINMKCTRFNIKTQEQTILLFNDKEKLNQGSFHSKIAFSKFTNEQLQERIKARVSPTVCIENSNEHLLKIVIFGGENIESPQIMNLIEYVEIRSTDFVTGILDKSVLFKELSFKPYPNQTVLEFKNKNDTCYLILPGNDILRQKSQNHPINSQFSQNAIILIKKAVDFSISNIPITYFGKQSYGLSYITNSQSNSQIIYQDEQQQLVVWRVIYTQSLKIESIQKLKLDYCLELNTKQDKTLLRNENGNIFLIKDQKSEIEMIISYLIQIELDEEDIQDHLIKIKDFDEKRRQKLSNNLSFYQNDSNAQQFENIQSKLEKKQIYNLMDQPQKQKDEMQLECGNQKDQQENNNEYFKQNVLDNYNGDNNQLYSVAFESYIYLDLTTKQLSVKQFTYLLGEALALPCIDNIITKK</sequence>
<comment type="caution">
    <text evidence="1">The sequence shown here is derived from an EMBL/GenBank/DDBJ whole genome shotgun (WGS) entry which is preliminary data.</text>
</comment>
<keyword evidence="2" id="KW-1185">Reference proteome</keyword>
<organism evidence="1 2">
    <name type="scientific">Paramecium sonneborni</name>
    <dbReference type="NCBI Taxonomy" id="65129"/>
    <lineage>
        <taxon>Eukaryota</taxon>
        <taxon>Sar</taxon>
        <taxon>Alveolata</taxon>
        <taxon>Ciliophora</taxon>
        <taxon>Intramacronucleata</taxon>
        <taxon>Oligohymenophorea</taxon>
        <taxon>Peniculida</taxon>
        <taxon>Parameciidae</taxon>
        <taxon>Paramecium</taxon>
    </lineage>
</organism>
<dbReference type="OrthoDB" id="307976at2759"/>
<dbReference type="Proteomes" id="UP000692954">
    <property type="component" value="Unassembled WGS sequence"/>
</dbReference>